<dbReference type="InterPro" id="IPR043129">
    <property type="entry name" value="ATPase_NBD"/>
</dbReference>
<dbReference type="PANTHER" id="PTHR18964:SF149">
    <property type="entry name" value="BIFUNCTIONAL UDP-N-ACETYLGLUCOSAMINE 2-EPIMERASE_N-ACETYLMANNOSAMINE KINASE"/>
    <property type="match status" value="1"/>
</dbReference>
<protein>
    <submittedName>
        <fullName evidence="2">Sugar kinase</fullName>
    </submittedName>
</protein>
<dbReference type="InterPro" id="IPR000600">
    <property type="entry name" value="ROK"/>
</dbReference>
<dbReference type="PANTHER" id="PTHR18964">
    <property type="entry name" value="ROK (REPRESSOR, ORF, KINASE) FAMILY"/>
    <property type="match status" value="1"/>
</dbReference>
<gene>
    <name evidence="2" type="ORF">KSF_071940</name>
</gene>
<dbReference type="InterPro" id="IPR036390">
    <property type="entry name" value="WH_DNA-bd_sf"/>
</dbReference>
<dbReference type="EMBL" id="BNJK01000001">
    <property type="protein sequence ID" value="GHO97146.1"/>
    <property type="molecule type" value="Genomic_DNA"/>
</dbReference>
<dbReference type="PROSITE" id="PS01125">
    <property type="entry name" value="ROK"/>
    <property type="match status" value="1"/>
</dbReference>
<name>A0A8J3IXM6_9CHLR</name>
<evidence type="ECO:0000313" key="2">
    <source>
        <dbReference type="EMBL" id="GHO97146.1"/>
    </source>
</evidence>
<comment type="caution">
    <text evidence="2">The sequence shown here is derived from an EMBL/GenBank/DDBJ whole genome shotgun (WGS) entry which is preliminary data.</text>
</comment>
<organism evidence="2 3">
    <name type="scientific">Reticulibacter mediterranei</name>
    <dbReference type="NCBI Taxonomy" id="2778369"/>
    <lineage>
        <taxon>Bacteria</taxon>
        <taxon>Bacillati</taxon>
        <taxon>Chloroflexota</taxon>
        <taxon>Ktedonobacteria</taxon>
        <taxon>Ktedonobacterales</taxon>
        <taxon>Reticulibacteraceae</taxon>
        <taxon>Reticulibacter</taxon>
    </lineage>
</organism>
<keyword evidence="3" id="KW-1185">Reference proteome</keyword>
<sequence>MQSGTNLTSVRDYNELVILEAIRRKDALSRVEIAQQTGLTAQTISNVVKRLLNQGMIREDGKCATGRGKHRVQLMIRPDAGYAIGVQIERYETTAVIVDLLGRPVARHQQPTKQSEGADAVIQVVVTMIDHLMQQIGIARERIVGIGVACPGPLDHLQGIVHNSLGLVGWQNVPLKAILEEKTGLPVVVDRDATAAAIGEHWARRDEDIRNFAFFYVGGGIGTGLFLEKRIFRGSTTMAGAVGHMTLDPNGPLCSCGNRGCVGYTSDPHGVLHTLQEHLRQGATSNLTLSDLTGREDLAFEKVCDAAVQGDALALEELRSSARWQGYAILNLINLLDVELVVIGGPALDNAIGDLYIEEVRHVLQERLLGNNQRTVRVERTVVGADVGSIGAASLVLHTTYTPQLKALNY</sequence>
<dbReference type="SUPFAM" id="SSF53067">
    <property type="entry name" value="Actin-like ATPase domain"/>
    <property type="match status" value="1"/>
</dbReference>
<dbReference type="GO" id="GO:0016301">
    <property type="term" value="F:kinase activity"/>
    <property type="evidence" value="ECO:0007669"/>
    <property type="project" value="UniProtKB-KW"/>
</dbReference>
<dbReference type="Pfam" id="PF13412">
    <property type="entry name" value="HTH_24"/>
    <property type="match status" value="1"/>
</dbReference>
<dbReference type="Pfam" id="PF00480">
    <property type="entry name" value="ROK"/>
    <property type="match status" value="1"/>
</dbReference>
<accession>A0A8J3IXM6</accession>
<dbReference type="InterPro" id="IPR036388">
    <property type="entry name" value="WH-like_DNA-bd_sf"/>
</dbReference>
<reference evidence="2" key="1">
    <citation type="submission" date="2020-10" db="EMBL/GenBank/DDBJ databases">
        <title>Taxonomic study of unclassified bacteria belonging to the class Ktedonobacteria.</title>
        <authorList>
            <person name="Yabe S."/>
            <person name="Wang C.M."/>
            <person name="Zheng Y."/>
            <person name="Sakai Y."/>
            <person name="Cavaletti L."/>
            <person name="Monciardini P."/>
            <person name="Donadio S."/>
        </authorList>
    </citation>
    <scope>NUCLEOTIDE SEQUENCE</scope>
    <source>
        <strain evidence="2">ID150040</strain>
    </source>
</reference>
<dbReference type="Gene3D" id="3.30.420.40">
    <property type="match status" value="2"/>
</dbReference>
<evidence type="ECO:0000256" key="1">
    <source>
        <dbReference type="ARBA" id="ARBA00006479"/>
    </source>
</evidence>
<dbReference type="AlphaFoldDB" id="A0A8J3IXM6"/>
<keyword evidence="2" id="KW-0418">Kinase</keyword>
<evidence type="ECO:0000313" key="3">
    <source>
        <dbReference type="Proteomes" id="UP000597444"/>
    </source>
</evidence>
<dbReference type="Gene3D" id="1.10.10.10">
    <property type="entry name" value="Winged helix-like DNA-binding domain superfamily/Winged helix DNA-binding domain"/>
    <property type="match status" value="1"/>
</dbReference>
<proteinExistence type="inferred from homology"/>
<comment type="similarity">
    <text evidence="1">Belongs to the ROK (NagC/XylR) family.</text>
</comment>
<keyword evidence="2" id="KW-0808">Transferase</keyword>
<dbReference type="RefSeq" id="WP_220207727.1">
    <property type="nucleotide sequence ID" value="NZ_BNJK01000001.1"/>
</dbReference>
<dbReference type="Proteomes" id="UP000597444">
    <property type="component" value="Unassembled WGS sequence"/>
</dbReference>
<dbReference type="InterPro" id="IPR049874">
    <property type="entry name" value="ROK_cs"/>
</dbReference>
<dbReference type="SUPFAM" id="SSF46785">
    <property type="entry name" value="Winged helix' DNA-binding domain"/>
    <property type="match status" value="1"/>
</dbReference>